<reference evidence="1" key="1">
    <citation type="journal article" date="2020" name="mSystems">
        <title>Genome- and Community-Level Interaction Insights into Carbon Utilization and Element Cycling Functions of Hydrothermarchaeota in Hydrothermal Sediment.</title>
        <authorList>
            <person name="Zhou Z."/>
            <person name="Liu Y."/>
            <person name="Xu W."/>
            <person name="Pan J."/>
            <person name="Luo Z.H."/>
            <person name="Li M."/>
        </authorList>
    </citation>
    <scope>NUCLEOTIDE SEQUENCE [LARGE SCALE GENOMIC DNA]</scope>
    <source>
        <strain evidence="1">SpSt-655</strain>
    </source>
</reference>
<comment type="caution">
    <text evidence="1">The sequence shown here is derived from an EMBL/GenBank/DDBJ whole genome shotgun (WGS) entry which is preliminary data.</text>
</comment>
<gene>
    <name evidence="1" type="ORF">ENU28_02075</name>
</gene>
<dbReference type="AlphaFoldDB" id="A0A7V4FEC9"/>
<proteinExistence type="predicted"/>
<accession>A0A7V4FEC9</accession>
<protein>
    <submittedName>
        <fullName evidence="1">Uncharacterized protein</fullName>
    </submittedName>
</protein>
<sequence>MIKKIILILFLFDIIISGNLERRKCWYWDGSNWQLADTSVAKLFLEITNLNDSCNKIEWRIPYFNIVICEPTIRTRTPGYWKTHPEEWPEPYHPDDIFYLSGETYLQVLWHPPIGDAYYILAHQFIAALLNKASGCPVPDDVEQILIEADLWFQMMRPPVKPNSQEGKKAIRWAERLDIYNNTGR</sequence>
<dbReference type="EMBL" id="DTBX01000078">
    <property type="protein sequence ID" value="HGQ55237.1"/>
    <property type="molecule type" value="Genomic_DNA"/>
</dbReference>
<name>A0A7V4FEC9_UNCW3</name>
<evidence type="ECO:0000313" key="1">
    <source>
        <dbReference type="EMBL" id="HGQ55237.1"/>
    </source>
</evidence>
<organism evidence="1">
    <name type="scientific">candidate division WOR-3 bacterium</name>
    <dbReference type="NCBI Taxonomy" id="2052148"/>
    <lineage>
        <taxon>Bacteria</taxon>
        <taxon>Bacteria division WOR-3</taxon>
    </lineage>
</organism>